<dbReference type="PROSITE" id="PS51257">
    <property type="entry name" value="PROKAR_LIPOPROTEIN"/>
    <property type="match status" value="1"/>
</dbReference>
<proteinExistence type="predicted"/>
<feature type="region of interest" description="Disordered" evidence="1">
    <location>
        <begin position="167"/>
        <end position="203"/>
    </location>
</feature>
<name>A0A6I3S758_9BURK</name>
<evidence type="ECO:0000313" key="3">
    <source>
        <dbReference type="EMBL" id="MTU43537.1"/>
    </source>
</evidence>
<sequence>MKRLSLIVSAVSAALMLSGCGSLTGFSNAKTDFACADLSGGPSCRNISQVYEENNPTAPVVLAASEEEDFVQPFFEPNQTPGKQVVKTESDSVSVEQVETSAVERTSDFVTIVPARPWRKPETVLRVWLAPFHDKLGDLHDQRYLYVRLENGGWTTDSVNELVSSSRLSKPVYPLSSDQPQDPNEAKKEKLKQLPAFGFTGKP</sequence>
<keyword evidence="2" id="KW-0732">Signal</keyword>
<protein>
    <submittedName>
        <fullName evidence="3">Type IV conjugative transfer system lipoprotein TraV</fullName>
    </submittedName>
</protein>
<accession>A0A6I3S758</accession>
<keyword evidence="3" id="KW-0449">Lipoprotein</keyword>
<dbReference type="Pfam" id="PF09676">
    <property type="entry name" value="TraV"/>
    <property type="match status" value="1"/>
</dbReference>
<dbReference type="Proteomes" id="UP000462362">
    <property type="component" value="Unassembled WGS sequence"/>
</dbReference>
<dbReference type="AlphaFoldDB" id="A0A6I3S758"/>
<evidence type="ECO:0000256" key="2">
    <source>
        <dbReference type="SAM" id="SignalP"/>
    </source>
</evidence>
<dbReference type="NCBIfam" id="TIGR02747">
    <property type="entry name" value="TraV"/>
    <property type="match status" value="1"/>
</dbReference>
<dbReference type="EMBL" id="WNCL01000021">
    <property type="protein sequence ID" value="MTU43537.1"/>
    <property type="molecule type" value="Genomic_DNA"/>
</dbReference>
<feature type="chain" id="PRO_5043445031" evidence="2">
    <location>
        <begin position="30"/>
        <end position="203"/>
    </location>
</feature>
<organism evidence="3 4">
    <name type="scientific">Parasutterella excrementihominis</name>
    <dbReference type="NCBI Taxonomy" id="487175"/>
    <lineage>
        <taxon>Bacteria</taxon>
        <taxon>Pseudomonadati</taxon>
        <taxon>Pseudomonadota</taxon>
        <taxon>Betaproteobacteria</taxon>
        <taxon>Burkholderiales</taxon>
        <taxon>Sutterellaceae</taxon>
        <taxon>Parasutterella</taxon>
    </lineage>
</organism>
<evidence type="ECO:0000313" key="4">
    <source>
        <dbReference type="Proteomes" id="UP000462362"/>
    </source>
</evidence>
<dbReference type="InterPro" id="IPR014118">
    <property type="entry name" value="T4SS_TraV"/>
</dbReference>
<gene>
    <name evidence="3" type="primary">traV</name>
    <name evidence="3" type="ORF">GMD42_07850</name>
</gene>
<feature type="signal peptide" evidence="2">
    <location>
        <begin position="1"/>
        <end position="29"/>
    </location>
</feature>
<evidence type="ECO:0000256" key="1">
    <source>
        <dbReference type="SAM" id="MobiDB-lite"/>
    </source>
</evidence>
<reference evidence="3 4" key="1">
    <citation type="journal article" date="2019" name="Nat. Med.">
        <title>A library of human gut bacterial isolates paired with longitudinal multiomics data enables mechanistic microbiome research.</title>
        <authorList>
            <person name="Poyet M."/>
            <person name="Groussin M."/>
            <person name="Gibbons S.M."/>
            <person name="Avila-Pacheco J."/>
            <person name="Jiang X."/>
            <person name="Kearney S.M."/>
            <person name="Perrotta A.R."/>
            <person name="Berdy B."/>
            <person name="Zhao S."/>
            <person name="Lieberman T.D."/>
            <person name="Swanson P.K."/>
            <person name="Smith M."/>
            <person name="Roesemann S."/>
            <person name="Alexander J.E."/>
            <person name="Rich S.A."/>
            <person name="Livny J."/>
            <person name="Vlamakis H."/>
            <person name="Clish C."/>
            <person name="Bullock K."/>
            <person name="Deik A."/>
            <person name="Scott J."/>
            <person name="Pierce K.A."/>
            <person name="Xavier R.J."/>
            <person name="Alm E.J."/>
        </authorList>
    </citation>
    <scope>NUCLEOTIDE SEQUENCE [LARGE SCALE GENOMIC DNA]</scope>
    <source>
        <strain evidence="3 4">BIOML-A2</strain>
    </source>
</reference>
<comment type="caution">
    <text evidence="3">The sequence shown here is derived from an EMBL/GenBank/DDBJ whole genome shotgun (WGS) entry which is preliminary data.</text>
</comment>
<dbReference type="RefSeq" id="WP_155165353.1">
    <property type="nucleotide sequence ID" value="NZ_DBGEHT010000209.1"/>
</dbReference>